<dbReference type="InParanoid" id="A0A177CFV0"/>
<feature type="domain" description="Heterokaryon incompatibility" evidence="2">
    <location>
        <begin position="208"/>
        <end position="353"/>
    </location>
</feature>
<dbReference type="PANTHER" id="PTHR33112:SF16">
    <property type="entry name" value="HETEROKARYON INCOMPATIBILITY DOMAIN-CONTAINING PROTEIN"/>
    <property type="match status" value="1"/>
</dbReference>
<feature type="compositionally biased region" description="Basic and acidic residues" evidence="1">
    <location>
        <begin position="649"/>
        <end position="671"/>
    </location>
</feature>
<evidence type="ECO:0000313" key="4">
    <source>
        <dbReference type="Proteomes" id="UP000077069"/>
    </source>
</evidence>
<dbReference type="Proteomes" id="UP000077069">
    <property type="component" value="Unassembled WGS sequence"/>
</dbReference>
<feature type="region of interest" description="Disordered" evidence="1">
    <location>
        <begin position="649"/>
        <end position="679"/>
    </location>
</feature>
<dbReference type="RefSeq" id="XP_018036456.1">
    <property type="nucleotide sequence ID" value="XM_018180197.1"/>
</dbReference>
<evidence type="ECO:0000259" key="2">
    <source>
        <dbReference type="Pfam" id="PF06985"/>
    </source>
</evidence>
<name>A0A177CFV0_9PLEO</name>
<dbReference type="STRING" id="1460663.A0A177CFV0"/>
<keyword evidence="4" id="KW-1185">Reference proteome</keyword>
<accession>A0A177CFV0</accession>
<dbReference type="AlphaFoldDB" id="A0A177CFV0"/>
<gene>
    <name evidence="3" type="ORF">CC84DRAFT_1176151</name>
</gene>
<evidence type="ECO:0000256" key="1">
    <source>
        <dbReference type="SAM" id="MobiDB-lite"/>
    </source>
</evidence>
<evidence type="ECO:0000313" key="3">
    <source>
        <dbReference type="EMBL" id="OAG06091.1"/>
    </source>
</evidence>
<dbReference type="Pfam" id="PF06985">
    <property type="entry name" value="HET"/>
    <property type="match status" value="1"/>
</dbReference>
<dbReference type="PANTHER" id="PTHR33112">
    <property type="entry name" value="DOMAIN PROTEIN, PUTATIVE-RELATED"/>
    <property type="match status" value="1"/>
</dbReference>
<reference evidence="3 4" key="1">
    <citation type="submission" date="2016-05" db="EMBL/GenBank/DDBJ databases">
        <title>Comparative analysis of secretome profiles of manganese(II)-oxidizing ascomycete fungi.</title>
        <authorList>
            <consortium name="DOE Joint Genome Institute"/>
            <person name="Zeiner C.A."/>
            <person name="Purvine S.O."/>
            <person name="Zink E.M."/>
            <person name="Wu S."/>
            <person name="Pasa-Tolic L."/>
            <person name="Chaput D.L."/>
            <person name="Haridas S."/>
            <person name="Grigoriev I.V."/>
            <person name="Santelli C.M."/>
            <person name="Hansel C.M."/>
        </authorList>
    </citation>
    <scope>NUCLEOTIDE SEQUENCE [LARGE SCALE GENOMIC DNA]</scope>
    <source>
        <strain evidence="3 4">AP3s5-JAC2a</strain>
    </source>
</reference>
<protein>
    <submittedName>
        <fullName evidence="3">HET-domain-containing protein</fullName>
    </submittedName>
</protein>
<sequence>MEAKVLFDFAFVDLIEASNNGCRLSSWILDEECITLETASAQCGEIADARLRKSMQQAIMWVDALIPCVPEQTLRRLAVERPGNFENMYLFLGAQDDIDISRVEFFGLWDRDNKEIAYRTRRGFRVQASEGDRAAEYITTRPIDDEPGSLETAAKISLWRDSCIKDHNDSCPTFSAAFVPKRLIEVLDSDGSDCLHLCETQHLAHSPYIPLSYCWGKDQTITSTKATISEWLRSIPYHRLPRTIQDAITVCRNLKVRFLWVDALCIIQDDDRDRPQQIAQMPQIYRNGHMTIAAASASDASKGFLYRRTAPNSETPAFTLPYVCPDSTRGSITIFCLDRTSKPLDTRAWTLQERLLSPRLLEFSEHQVRWLCRGSLDKPGWTNGWVMADEIDSTSKNILPKEVFDRVFDITRSASQRDSKIDLNENKRDWYSLVRAYTHRKLTRPTDRTLALSGLAKEYCAALDDEYLAGLWRKSLFTELLWTVEGNTHPAPTSFQGPSWSWTSVNGVIDFKGQYGLEDGKNKQAIRAKILECQPVLVEDGAPFGAVEEDLCSLTLEARLLPALLLPSRASNRYNRPEENHAAVMKMSEDCKVQQIKINLDTSDFRARMPEGAPAEIVLLELYSLFMGSQWRTKGLVLRSEVISSAQKGARERRLAAKEKTDTDISVKDEAGPQSRPSTQTAALRYQFRLYLGAEVDDWSAEQVREYAQSRSGDLLRMPKLGMPTKQDEQRSEPEEQVFYRVGMFDYTSNYWSQKDYDSRAQRECDWFKYSTPRVVKIL</sequence>
<dbReference type="InterPro" id="IPR010730">
    <property type="entry name" value="HET"/>
</dbReference>
<organism evidence="3 4">
    <name type="scientific">Paraphaeosphaeria sporulosa</name>
    <dbReference type="NCBI Taxonomy" id="1460663"/>
    <lineage>
        <taxon>Eukaryota</taxon>
        <taxon>Fungi</taxon>
        <taxon>Dikarya</taxon>
        <taxon>Ascomycota</taxon>
        <taxon>Pezizomycotina</taxon>
        <taxon>Dothideomycetes</taxon>
        <taxon>Pleosporomycetidae</taxon>
        <taxon>Pleosporales</taxon>
        <taxon>Massarineae</taxon>
        <taxon>Didymosphaeriaceae</taxon>
        <taxon>Paraphaeosphaeria</taxon>
    </lineage>
</organism>
<proteinExistence type="predicted"/>
<dbReference type="EMBL" id="KV441552">
    <property type="protein sequence ID" value="OAG06091.1"/>
    <property type="molecule type" value="Genomic_DNA"/>
</dbReference>
<dbReference type="GeneID" id="28763683"/>
<dbReference type="OrthoDB" id="5125733at2759"/>